<name>A0A921LQL0_9ACTN</name>
<keyword evidence="1" id="KW-0812">Transmembrane</keyword>
<feature type="transmembrane region" description="Helical" evidence="1">
    <location>
        <begin position="82"/>
        <end position="101"/>
    </location>
</feature>
<keyword evidence="1" id="KW-1133">Transmembrane helix</keyword>
<feature type="transmembrane region" description="Helical" evidence="1">
    <location>
        <begin position="30"/>
        <end position="50"/>
    </location>
</feature>
<evidence type="ECO:0000313" key="3">
    <source>
        <dbReference type="Proteomes" id="UP000746751"/>
    </source>
</evidence>
<comment type="caution">
    <text evidence="2">The sequence shown here is derived from an EMBL/GenBank/DDBJ whole genome shotgun (WGS) entry which is preliminary data.</text>
</comment>
<keyword evidence="1" id="KW-0472">Membrane</keyword>
<dbReference type="Proteomes" id="UP000746751">
    <property type="component" value="Unassembled WGS sequence"/>
</dbReference>
<gene>
    <name evidence="2" type="ORF">K8U80_01840</name>
</gene>
<dbReference type="AlphaFoldDB" id="A0A921LQL0"/>
<dbReference type="EMBL" id="DYVF01000014">
    <property type="protein sequence ID" value="HJG30117.1"/>
    <property type="molecule type" value="Genomic_DNA"/>
</dbReference>
<sequence length="104" mass="11511">MDREEILSHSRKDNLLLDERDRRIADQASVWGAIGMGTVLVAVFFIRTAITGGEPYDLLAIGFGYLAAANAYRWSVTRAGKTLLVAILYAVVSLGWLWFYATGN</sequence>
<evidence type="ECO:0000256" key="1">
    <source>
        <dbReference type="SAM" id="Phobius"/>
    </source>
</evidence>
<accession>A0A921LQL0</accession>
<reference evidence="2" key="2">
    <citation type="submission" date="2021-09" db="EMBL/GenBank/DDBJ databases">
        <authorList>
            <person name="Gilroy R."/>
        </authorList>
    </citation>
    <scope>NUCLEOTIDE SEQUENCE</scope>
    <source>
        <strain evidence="2">ChiGjej2B2-7701</strain>
    </source>
</reference>
<dbReference type="InterPro" id="IPR045620">
    <property type="entry name" value="DUF6442"/>
</dbReference>
<evidence type="ECO:0000313" key="2">
    <source>
        <dbReference type="EMBL" id="HJG30117.1"/>
    </source>
</evidence>
<proteinExistence type="predicted"/>
<organism evidence="2 3">
    <name type="scientific">Collinsella ihumii</name>
    <dbReference type="NCBI Taxonomy" id="1720204"/>
    <lineage>
        <taxon>Bacteria</taxon>
        <taxon>Bacillati</taxon>
        <taxon>Actinomycetota</taxon>
        <taxon>Coriobacteriia</taxon>
        <taxon>Coriobacteriales</taxon>
        <taxon>Coriobacteriaceae</taxon>
        <taxon>Collinsella</taxon>
    </lineage>
</organism>
<protein>
    <submittedName>
        <fullName evidence="2">DUF6442 family protein</fullName>
    </submittedName>
</protein>
<reference evidence="2" key="1">
    <citation type="journal article" date="2021" name="PeerJ">
        <title>Extensive microbial diversity within the chicken gut microbiome revealed by metagenomics and culture.</title>
        <authorList>
            <person name="Gilroy R."/>
            <person name="Ravi A."/>
            <person name="Getino M."/>
            <person name="Pursley I."/>
            <person name="Horton D.L."/>
            <person name="Alikhan N.F."/>
            <person name="Baker D."/>
            <person name="Gharbi K."/>
            <person name="Hall N."/>
            <person name="Watson M."/>
            <person name="Adriaenssens E.M."/>
            <person name="Foster-Nyarko E."/>
            <person name="Jarju S."/>
            <person name="Secka A."/>
            <person name="Antonio M."/>
            <person name="Oren A."/>
            <person name="Chaudhuri R.R."/>
            <person name="La Ragione R."/>
            <person name="Hildebrand F."/>
            <person name="Pallen M.J."/>
        </authorList>
    </citation>
    <scope>NUCLEOTIDE SEQUENCE</scope>
    <source>
        <strain evidence="2">ChiGjej2B2-7701</strain>
    </source>
</reference>
<feature type="transmembrane region" description="Helical" evidence="1">
    <location>
        <begin position="56"/>
        <end position="75"/>
    </location>
</feature>
<dbReference type="Pfam" id="PF20040">
    <property type="entry name" value="DUF6442"/>
    <property type="match status" value="1"/>
</dbReference>